<evidence type="ECO:0000313" key="1">
    <source>
        <dbReference type="EMBL" id="KAJ6806721.1"/>
    </source>
</evidence>
<dbReference type="EMBL" id="JANAVB010031215">
    <property type="protein sequence ID" value="KAJ6812387.1"/>
    <property type="molecule type" value="Genomic_DNA"/>
</dbReference>
<reference evidence="1" key="2">
    <citation type="submission" date="2023-04" db="EMBL/GenBank/DDBJ databases">
        <authorList>
            <person name="Bruccoleri R.E."/>
            <person name="Oakeley E.J."/>
            <person name="Faust A.-M."/>
            <person name="Dessus-Babus S."/>
            <person name="Altorfer M."/>
            <person name="Burckhardt D."/>
            <person name="Oertli M."/>
            <person name="Naumann U."/>
            <person name="Petersen F."/>
            <person name="Wong J."/>
        </authorList>
    </citation>
    <scope>NUCLEOTIDE SEQUENCE</scope>
    <source>
        <strain evidence="1">GSM-AAB239-AS_SAM_17_03QT</strain>
        <tissue evidence="1">Leaf</tissue>
    </source>
</reference>
<reference evidence="1" key="1">
    <citation type="journal article" date="2023" name="GigaByte">
        <title>Genome assembly of the bearded iris, Iris pallida Lam.</title>
        <authorList>
            <person name="Bruccoleri R.E."/>
            <person name="Oakeley E.J."/>
            <person name="Faust A.M.E."/>
            <person name="Altorfer M."/>
            <person name="Dessus-Babus S."/>
            <person name="Burckhardt D."/>
            <person name="Oertli M."/>
            <person name="Naumann U."/>
            <person name="Petersen F."/>
            <person name="Wong J."/>
        </authorList>
    </citation>
    <scope>NUCLEOTIDE SEQUENCE</scope>
    <source>
        <strain evidence="1">GSM-AAB239-AS_SAM_17_03QT</strain>
    </source>
</reference>
<gene>
    <name evidence="1" type="ORF">M6B38_107175</name>
    <name evidence="2" type="ORF">M6B38_149735</name>
</gene>
<dbReference type="EMBL" id="JANAVB010034420">
    <property type="protein sequence ID" value="KAJ6806721.1"/>
    <property type="molecule type" value="Genomic_DNA"/>
</dbReference>
<keyword evidence="3" id="KW-1185">Reference proteome</keyword>
<name>A0AAX6ES31_IRIPA</name>
<protein>
    <submittedName>
        <fullName evidence="1">Uncharacterized protein</fullName>
    </submittedName>
</protein>
<evidence type="ECO:0000313" key="3">
    <source>
        <dbReference type="Proteomes" id="UP001140949"/>
    </source>
</evidence>
<organism evidence="1 3">
    <name type="scientific">Iris pallida</name>
    <name type="common">Sweet iris</name>
    <dbReference type="NCBI Taxonomy" id="29817"/>
    <lineage>
        <taxon>Eukaryota</taxon>
        <taxon>Viridiplantae</taxon>
        <taxon>Streptophyta</taxon>
        <taxon>Embryophyta</taxon>
        <taxon>Tracheophyta</taxon>
        <taxon>Spermatophyta</taxon>
        <taxon>Magnoliopsida</taxon>
        <taxon>Liliopsida</taxon>
        <taxon>Asparagales</taxon>
        <taxon>Iridaceae</taxon>
        <taxon>Iridoideae</taxon>
        <taxon>Irideae</taxon>
        <taxon>Iris</taxon>
    </lineage>
</organism>
<dbReference type="AlphaFoldDB" id="A0AAX6ES31"/>
<proteinExistence type="predicted"/>
<dbReference type="Proteomes" id="UP001140949">
    <property type="component" value="Unassembled WGS sequence"/>
</dbReference>
<evidence type="ECO:0000313" key="2">
    <source>
        <dbReference type="EMBL" id="KAJ6812387.1"/>
    </source>
</evidence>
<sequence length="31" mass="3436">MDTFVSFCSYHHASETKSLLEMLQGVQASMG</sequence>
<accession>A0AAX6ES31</accession>
<comment type="caution">
    <text evidence="1">The sequence shown here is derived from an EMBL/GenBank/DDBJ whole genome shotgun (WGS) entry which is preliminary data.</text>
</comment>